<gene>
    <name evidence="2" type="ORF">HZS61_012759</name>
</gene>
<feature type="compositionally biased region" description="Polar residues" evidence="1">
    <location>
        <begin position="109"/>
        <end position="123"/>
    </location>
</feature>
<name>A0A8H6GVG0_FUSOX</name>
<feature type="region of interest" description="Disordered" evidence="1">
    <location>
        <begin position="1"/>
        <end position="62"/>
    </location>
</feature>
<accession>A0A8H6GVG0</accession>
<dbReference type="EMBL" id="JACDXP010000005">
    <property type="protein sequence ID" value="KAF6524260.1"/>
    <property type="molecule type" value="Genomic_DNA"/>
</dbReference>
<protein>
    <submittedName>
        <fullName evidence="2">Uncharacterized protein</fullName>
    </submittedName>
</protein>
<proteinExistence type="predicted"/>
<feature type="region of interest" description="Disordered" evidence="1">
    <location>
        <begin position="89"/>
        <end position="123"/>
    </location>
</feature>
<evidence type="ECO:0000256" key="1">
    <source>
        <dbReference type="SAM" id="MobiDB-lite"/>
    </source>
</evidence>
<comment type="caution">
    <text evidence="2">The sequence shown here is derived from an EMBL/GenBank/DDBJ whole genome shotgun (WGS) entry which is preliminary data.</text>
</comment>
<dbReference type="Proteomes" id="UP000593570">
    <property type="component" value="Unassembled WGS sequence"/>
</dbReference>
<organism evidence="2 3">
    <name type="scientific">Fusarium oxysporum f. sp. conglutinans</name>
    <dbReference type="NCBI Taxonomy" id="100902"/>
    <lineage>
        <taxon>Eukaryota</taxon>
        <taxon>Fungi</taxon>
        <taxon>Dikarya</taxon>
        <taxon>Ascomycota</taxon>
        <taxon>Pezizomycotina</taxon>
        <taxon>Sordariomycetes</taxon>
        <taxon>Hypocreomycetidae</taxon>
        <taxon>Hypocreales</taxon>
        <taxon>Nectriaceae</taxon>
        <taxon>Fusarium</taxon>
        <taxon>Fusarium oxysporum species complex</taxon>
    </lineage>
</organism>
<reference evidence="2 3" key="1">
    <citation type="journal article" date="2020" name="bioRxiv">
        <title>A chromosome-scale genome assembly for the Fusarium oxysporum strain Fo5176 to establish a model Arabidopsis-fungal pathosystem.</title>
        <authorList>
            <person name="Fokkens L."/>
            <person name="Guo L."/>
            <person name="Dora S."/>
            <person name="Wang B."/>
            <person name="Ye K."/>
            <person name="Sanchez-Rodriguez C."/>
            <person name="Croll D."/>
        </authorList>
    </citation>
    <scope>NUCLEOTIDE SEQUENCE [LARGE SCALE GENOMIC DNA]</scope>
    <source>
        <strain evidence="2 3">Fo5176</strain>
    </source>
</reference>
<sequence>MPKKRNNIKSFKPVSTASPTASTSTNSSDRPSRSVNELLANLRRTSISPSSTSQSALPAAAPSVPPAIREILQIPDTPAPAPRRLARQRFDGNGRRLPAGPPPPRSWVARNSSDAAHEASSMSQSRLKTRGLEDTCLPGTYLPERGSLIDIVLQKLAYEWAFHRVYNQYHLYFVPNHLKAALIRYVGIASEAGLSLSDLKLILLPPPDTFDETELDSLTASNPERRSTYDRTTGILGRFREYSKPSPNFAAQPHPPFTRLASRTCLVRIMEAVAFPVSQAYHAHAFESGLLARTMLNTEVSPGHRIEPARSLYLWWDEPLFTFT</sequence>
<feature type="compositionally biased region" description="Low complexity" evidence="1">
    <location>
        <begin position="15"/>
        <end position="28"/>
    </location>
</feature>
<feature type="compositionally biased region" description="Low complexity" evidence="1">
    <location>
        <begin position="46"/>
        <end position="62"/>
    </location>
</feature>
<evidence type="ECO:0000313" key="3">
    <source>
        <dbReference type="Proteomes" id="UP000593570"/>
    </source>
</evidence>
<dbReference type="AlphaFoldDB" id="A0A8H6GVG0"/>
<evidence type="ECO:0000313" key="2">
    <source>
        <dbReference type="EMBL" id="KAF6524260.1"/>
    </source>
</evidence>